<name>A0ABQ8IC93_9ROSI</name>
<dbReference type="InterPro" id="IPR023393">
    <property type="entry name" value="START-like_dom_sf"/>
</dbReference>
<dbReference type="CDD" id="cd07821">
    <property type="entry name" value="PYR_PYL_RCAR_like"/>
    <property type="match status" value="1"/>
</dbReference>
<evidence type="ECO:0008006" key="3">
    <source>
        <dbReference type="Google" id="ProtNLM"/>
    </source>
</evidence>
<dbReference type="InterPro" id="IPR019587">
    <property type="entry name" value="Polyketide_cyclase/dehydratase"/>
</dbReference>
<dbReference type="PANTHER" id="PTHR33789:SF11">
    <property type="entry name" value="OS05G0202300 PROTEIN"/>
    <property type="match status" value="1"/>
</dbReference>
<dbReference type="PANTHER" id="PTHR33789">
    <property type="entry name" value="LACHRYMATORY-FACTOR SYNTHASE"/>
    <property type="match status" value="1"/>
</dbReference>
<keyword evidence="2" id="KW-1185">Reference proteome</keyword>
<comment type="caution">
    <text evidence="1">The sequence shown here is derived from an EMBL/GenBank/DDBJ whole genome shotgun (WGS) entry which is preliminary data.</text>
</comment>
<dbReference type="SUPFAM" id="SSF55961">
    <property type="entry name" value="Bet v1-like"/>
    <property type="match status" value="1"/>
</dbReference>
<proteinExistence type="predicted"/>
<dbReference type="Pfam" id="PF10604">
    <property type="entry name" value="Polyketide_cyc2"/>
    <property type="match status" value="1"/>
</dbReference>
<dbReference type="InterPro" id="IPR053249">
    <property type="entry name" value="LFS"/>
</dbReference>
<reference evidence="1 2" key="1">
    <citation type="submission" date="2021-02" db="EMBL/GenBank/DDBJ databases">
        <title>Plant Genome Project.</title>
        <authorList>
            <person name="Zhang R.-G."/>
        </authorList>
    </citation>
    <scope>NUCLEOTIDE SEQUENCE [LARGE SCALE GENOMIC DNA]</scope>
    <source>
        <tissue evidence="1">Leaves</tissue>
    </source>
</reference>
<dbReference type="Gene3D" id="3.30.530.20">
    <property type="match status" value="1"/>
</dbReference>
<evidence type="ECO:0000313" key="1">
    <source>
        <dbReference type="EMBL" id="KAH7574280.1"/>
    </source>
</evidence>
<evidence type="ECO:0000313" key="2">
    <source>
        <dbReference type="Proteomes" id="UP000827721"/>
    </source>
</evidence>
<gene>
    <name evidence="1" type="ORF">JRO89_XS03G0275400</name>
</gene>
<accession>A0ABQ8IC93</accession>
<organism evidence="1 2">
    <name type="scientific">Xanthoceras sorbifolium</name>
    <dbReference type="NCBI Taxonomy" id="99658"/>
    <lineage>
        <taxon>Eukaryota</taxon>
        <taxon>Viridiplantae</taxon>
        <taxon>Streptophyta</taxon>
        <taxon>Embryophyta</taxon>
        <taxon>Tracheophyta</taxon>
        <taxon>Spermatophyta</taxon>
        <taxon>Magnoliopsida</taxon>
        <taxon>eudicotyledons</taxon>
        <taxon>Gunneridae</taxon>
        <taxon>Pentapetalae</taxon>
        <taxon>rosids</taxon>
        <taxon>malvids</taxon>
        <taxon>Sapindales</taxon>
        <taxon>Sapindaceae</taxon>
        <taxon>Xanthoceroideae</taxon>
        <taxon>Xanthoceras</taxon>
    </lineage>
</organism>
<protein>
    <recommendedName>
        <fullName evidence="3">Lachrymatory-factor synthase-like</fullName>
    </recommendedName>
</protein>
<sequence>MAEERQPKWEGKASAEIASLKAEQVWSCLEDFCNLHKWLPVLDTCSQVEGVPGQPGLIRYCTSTQISSSSDGKDDDDQKSSTTTTKWANEKLLMIDPIQRCLSYEVIDSNVGFNGYVATVNVLPIDGGGCTIEWSYVADSVDGWRPEDLASYIDYCLQYMAKKMEEEFFLQTS</sequence>
<dbReference type="Proteomes" id="UP000827721">
    <property type="component" value="Unassembled WGS sequence"/>
</dbReference>
<dbReference type="EMBL" id="JAFEMO010000003">
    <property type="protein sequence ID" value="KAH7574280.1"/>
    <property type="molecule type" value="Genomic_DNA"/>
</dbReference>